<evidence type="ECO:0000259" key="4">
    <source>
        <dbReference type="PROSITE" id="PS50181"/>
    </source>
</evidence>
<evidence type="ECO:0000256" key="3">
    <source>
        <dbReference type="SAM" id="SignalP"/>
    </source>
</evidence>
<organism evidence="5 6">
    <name type="scientific">Gymnopilus dilepis</name>
    <dbReference type="NCBI Taxonomy" id="231916"/>
    <lineage>
        <taxon>Eukaryota</taxon>
        <taxon>Fungi</taxon>
        <taxon>Dikarya</taxon>
        <taxon>Basidiomycota</taxon>
        <taxon>Agaricomycotina</taxon>
        <taxon>Agaricomycetes</taxon>
        <taxon>Agaricomycetidae</taxon>
        <taxon>Agaricales</taxon>
        <taxon>Agaricineae</taxon>
        <taxon>Hymenogastraceae</taxon>
        <taxon>Gymnopilus</taxon>
    </lineage>
</organism>
<dbReference type="Pfam" id="PF00646">
    <property type="entry name" value="F-box"/>
    <property type="match status" value="1"/>
</dbReference>
<protein>
    <recommendedName>
        <fullName evidence="4">F-box domain-containing protein</fullName>
    </recommendedName>
</protein>
<dbReference type="SUPFAM" id="SSF81383">
    <property type="entry name" value="F-box domain"/>
    <property type="match status" value="1"/>
</dbReference>
<dbReference type="InParanoid" id="A0A409VGI3"/>
<evidence type="ECO:0000256" key="1">
    <source>
        <dbReference type="SAM" id="MobiDB-lite"/>
    </source>
</evidence>
<dbReference type="OrthoDB" id="1259151at2759"/>
<dbReference type="InterPro" id="IPR036047">
    <property type="entry name" value="F-box-like_dom_sf"/>
</dbReference>
<keyword evidence="6" id="KW-1185">Reference proteome</keyword>
<reference evidence="5 6" key="1">
    <citation type="journal article" date="2018" name="Evol. Lett.">
        <title>Horizontal gene cluster transfer increased hallucinogenic mushroom diversity.</title>
        <authorList>
            <person name="Reynolds H.T."/>
            <person name="Vijayakumar V."/>
            <person name="Gluck-Thaler E."/>
            <person name="Korotkin H.B."/>
            <person name="Matheny P.B."/>
            <person name="Slot J.C."/>
        </authorList>
    </citation>
    <scope>NUCLEOTIDE SEQUENCE [LARGE SCALE GENOMIC DNA]</scope>
    <source>
        <strain evidence="5 6">SRW20</strain>
    </source>
</reference>
<evidence type="ECO:0000256" key="2">
    <source>
        <dbReference type="SAM" id="Phobius"/>
    </source>
</evidence>
<dbReference type="SUPFAM" id="SSF50978">
    <property type="entry name" value="WD40 repeat-like"/>
    <property type="match status" value="1"/>
</dbReference>
<dbReference type="Proteomes" id="UP000284706">
    <property type="component" value="Unassembled WGS sequence"/>
</dbReference>
<feature type="signal peptide" evidence="3">
    <location>
        <begin position="1"/>
        <end position="20"/>
    </location>
</feature>
<name>A0A409VGI3_9AGAR</name>
<feature type="compositionally biased region" description="Low complexity" evidence="1">
    <location>
        <begin position="373"/>
        <end position="392"/>
    </location>
</feature>
<keyword evidence="2" id="KW-0472">Membrane</keyword>
<dbReference type="InterPro" id="IPR001810">
    <property type="entry name" value="F-box_dom"/>
</dbReference>
<dbReference type="PROSITE" id="PS50181">
    <property type="entry name" value="FBOX"/>
    <property type="match status" value="1"/>
</dbReference>
<dbReference type="EMBL" id="NHYE01005654">
    <property type="protein sequence ID" value="PPQ65378.1"/>
    <property type="molecule type" value="Genomic_DNA"/>
</dbReference>
<gene>
    <name evidence="5" type="ORF">CVT26_000003</name>
</gene>
<dbReference type="InterPro" id="IPR036322">
    <property type="entry name" value="WD40_repeat_dom_sf"/>
</dbReference>
<feature type="domain" description="F-box" evidence="4">
    <location>
        <begin position="1"/>
        <end position="49"/>
    </location>
</feature>
<keyword evidence="3" id="KW-0732">Signal</keyword>
<dbReference type="AlphaFoldDB" id="A0A409VGI3"/>
<keyword evidence="2" id="KW-0812">Transmembrane</keyword>
<evidence type="ECO:0000313" key="6">
    <source>
        <dbReference type="Proteomes" id="UP000284706"/>
    </source>
</evidence>
<dbReference type="CDD" id="cd09917">
    <property type="entry name" value="F-box_SF"/>
    <property type="match status" value="1"/>
</dbReference>
<keyword evidence="2" id="KW-1133">Transmembrane helix</keyword>
<accession>A0A409VGI3</accession>
<feature type="chain" id="PRO_5019104059" description="F-box domain-containing protein" evidence="3">
    <location>
        <begin position="21"/>
        <end position="514"/>
    </location>
</feature>
<feature type="region of interest" description="Disordered" evidence="1">
    <location>
        <begin position="366"/>
        <end position="392"/>
    </location>
</feature>
<evidence type="ECO:0000313" key="5">
    <source>
        <dbReference type="EMBL" id="PPQ65378.1"/>
    </source>
</evidence>
<feature type="transmembrane region" description="Helical" evidence="2">
    <location>
        <begin position="489"/>
        <end position="512"/>
    </location>
</feature>
<comment type="caution">
    <text evidence="5">The sequence shown here is derived from an EMBL/GenBank/DDBJ whole genome shotgun (WGS) entry which is preliminary data.</text>
</comment>
<proteinExistence type="predicted"/>
<sequence>MLTLALLPVDILILILENLGIHEFATLSLTCHALYAIVSEYGWPTYTRFNPRPSHSLSRARELWSPRDRAHYDYTTDLSWARPEFIARPLSRIWSTKLQPVLAISPSRLVVGAGSNLYVYKFGTSLNASSSPPVTSEGVLSLLDKERPDRSRNITALTFIADGGLDQTLDVAFHDGALERVRLALPAPGPGEEPRLSCRRAKITPMPNGDFVESLSSVDNIVLALSSNGYARLSSVQSVEASLSSSITTPSSSTSSSSSLSSSTIELKSRSWISHLSLHSSPFAAFGLASSTPLNVHAITDGGTLSPRPTAILHTKKASELTLDKLPSSAVYGLSRGPLNSPWGASPQIIVSGWFDGQVRCYDLRSSSRDSPVDSPVNSGSNGSNGSSSSLSPLKPVLSLADRWSYEPIYSVSCGGGSAAHIAAGTARHSVVSFWDIRSPTTGWSVHAPGNDPSPVYSVILESSRFFGVTQSRPFVYDFVSLFASSFNLLIFSSILSVYLVFHFPLLFPLALDL</sequence>